<keyword evidence="2" id="KW-1185">Reference proteome</keyword>
<dbReference type="Proteomes" id="UP001140234">
    <property type="component" value="Unassembled WGS sequence"/>
</dbReference>
<evidence type="ECO:0000313" key="1">
    <source>
        <dbReference type="EMBL" id="KAJ2775563.1"/>
    </source>
</evidence>
<name>A0ACC1K7V1_9FUNG</name>
<protein>
    <submittedName>
        <fullName evidence="1">Fanconi anemia group D2 protein</fullName>
    </submittedName>
</protein>
<reference evidence="1" key="1">
    <citation type="submission" date="2022-07" db="EMBL/GenBank/DDBJ databases">
        <title>Phylogenomic reconstructions and comparative analyses of Kickxellomycotina fungi.</title>
        <authorList>
            <person name="Reynolds N.K."/>
            <person name="Stajich J.E."/>
            <person name="Barry K."/>
            <person name="Grigoriev I.V."/>
            <person name="Crous P."/>
            <person name="Smith M.E."/>
        </authorList>
    </citation>
    <scope>NUCLEOTIDE SEQUENCE</scope>
    <source>
        <strain evidence="1">CBS 109366</strain>
    </source>
</reference>
<organism evidence="1 2">
    <name type="scientific">Coemansia nantahalensis</name>
    <dbReference type="NCBI Taxonomy" id="2789366"/>
    <lineage>
        <taxon>Eukaryota</taxon>
        <taxon>Fungi</taxon>
        <taxon>Fungi incertae sedis</taxon>
        <taxon>Zoopagomycota</taxon>
        <taxon>Kickxellomycotina</taxon>
        <taxon>Kickxellomycetes</taxon>
        <taxon>Kickxellales</taxon>
        <taxon>Kickxellaceae</taxon>
        <taxon>Coemansia</taxon>
    </lineage>
</organism>
<evidence type="ECO:0000313" key="2">
    <source>
        <dbReference type="Proteomes" id="UP001140234"/>
    </source>
</evidence>
<gene>
    <name evidence="1" type="primary">FANCD2</name>
    <name evidence="1" type="ORF">IWQ57_000374</name>
</gene>
<dbReference type="EMBL" id="JANBUJ010000011">
    <property type="protein sequence ID" value="KAJ2775563.1"/>
    <property type="molecule type" value="Genomic_DNA"/>
</dbReference>
<comment type="caution">
    <text evidence="1">The sequence shown here is derived from an EMBL/GenBank/DDBJ whole genome shotgun (WGS) entry which is preliminary data.</text>
</comment>
<sequence>MAEGGECAEVLRACGVEAAAGSQPVLHTSSALFRHQLNETIRGDAEMAQRIGDYLDELLSDHDGIALYLDPAGVPAADGDGGAAGATGGMHGTLGLAQTESLVRLMLGVDALQPRLVGTLLDKFPEFIGDEGGEGAARVPVKILRQLRWLDYVVDSAGLAEKLLETLGFVPPDMQREIILALPDIVSDADNAGASAVLAGMLSETPELMLPILDTLGSLDCPPSLLQEARSSVIVHLVSAEPADLPVMMRFLLQSAGADAAAPVIQRIRRRLDLDSVVLASRRAPAGADQTPDVLIFDAVATCLRSHKHLRDAWLKIVASSDDEDVGPHTTLDVAVLLIVHPITTHTRRVEAILKAKIDAASARQVAYTPALIESIIARFPAAFAANFGALLAVAGWLIRTSGLGSQGSRVAAAMVVSAFGAMGMFQRQEIAGELAVHIGSGNANEVDTAARIYLQLARRFPRELRPFAVFIKGLLDYVDNLDIAHVRTIFDALGILSTLAGGGGPDDSMFNDLYIFVRKQLSSVYPKYNRIGIVGAVSLMRQLGSRESPCPGSRDAGGGSSSSAAPDAQAANVPALRRAVQLLEMLIDSGRHHSWAFVSMAYDELAHIVETKGLHPQLLTWLHENVSSTFAAQFLADEDALGQRYVLPAGPPAVALSLDDGVATVLDVFNHNDHAAHCGLDAVARRADAGDMDVDAGGCETPRLRGCVLACLPSLLRLMQVCEKALAGGSLGEIDALLVCGTYLLAPVAVPPPDTAAATVVGQPGRFALATSDDPGTSAAHAVGGDALVGADDEARAELMAAVSAWPPELRRVLCTSVYATVNWLRETINAFADQPAAEIRAKVVQRINQLPRLEGDLEALVGSLAGTADPFLPTAAGLVPEIADAPAVRTAGGGGGGGPVLRAHAAGADEAGSAGPEQGAAYMVDVGGLLLSQDDTRKLVSGDPEALDGDMAGGRGRGRKRKRVSGAAAATAGPSGGDNPAKDLHPFLRELTFSAFGILGVAGGDDERMGGDVESQPRGPLLSAHGLRTLLRELHAVVCAKLVARPERRLPWLRGGSSGGGGVAFGTLATFASNVAGSTAADVFDRLLPILPSLLDYLDSCLETRARFRNDVEVDVGAGARSRCRRRRITAVESPGDVDVVESCIDTLLQTVASVLGWDGLQPGPSRTREAGSSGTALRAVLGALATQGRQTDAAELADLGAHALVRRAFDYLLGLCPAVATSGRAIGILRMLAAVRGFSPHHESRADMQAMGAGQRDNTMDGHISALARRVLAAEWQGADDLKPADLELLVTHHILRCPHDRLQLIHNYTTAVFPAFIGHAGGSGGGGGGGEGELPATLRRATFASYYKAVTQALAAVIKEAPLRDMSAQEQLHFAGSVVDSWHALARATQQIDQSQQRAVLLLALRGGYALVDQFAKTILPRLDGVFLVHRDEAIAVLGRMQKCTRILQSICNHSKASKDVRLQSAVPQTKRKLEQLIFQVYIMMDNNDCLGAINMGNLKHRDVRGDVVGSQIAPDRMSSASDSDRIPSDADHSDDDEVGEEDGVEPDDIVVNFAPSDSDEGPLAAAVAAPERLPSMARRGRGGAASGARPAPPRAKRANPAPRRRATKGKGHSDNEGSDE</sequence>
<proteinExistence type="predicted"/>
<accession>A0ACC1K7V1</accession>